<evidence type="ECO:0000313" key="2">
    <source>
        <dbReference type="EMBL" id="PQJ14400.1"/>
    </source>
</evidence>
<comment type="caution">
    <text evidence="2">The sequence shown here is derived from an EMBL/GenBank/DDBJ whole genome shotgun (WGS) entry which is preliminary data.</text>
</comment>
<dbReference type="InterPro" id="IPR036291">
    <property type="entry name" value="NAD(P)-bd_dom_sf"/>
</dbReference>
<dbReference type="AlphaFoldDB" id="A0A2S7T3A5"/>
<dbReference type="RefSeq" id="WP_105000031.1">
    <property type="nucleotide sequence ID" value="NZ_MQVX01000001.1"/>
</dbReference>
<gene>
    <name evidence="2" type="ORF">BST99_00350</name>
</gene>
<protein>
    <submittedName>
        <fullName evidence="2">Short-chain dehydrogenase</fullName>
    </submittedName>
</protein>
<dbReference type="InterPro" id="IPR002347">
    <property type="entry name" value="SDR_fam"/>
</dbReference>
<comment type="similarity">
    <text evidence="1">Belongs to the short-chain dehydrogenases/reductases (SDR) family.</text>
</comment>
<dbReference type="Pfam" id="PF13561">
    <property type="entry name" value="adh_short_C2"/>
    <property type="match status" value="1"/>
</dbReference>
<reference evidence="3" key="1">
    <citation type="submission" date="2016-11" db="EMBL/GenBank/DDBJ databases">
        <title>Trade-off between light-utilization and light-protection in marine flavobacteria.</title>
        <authorList>
            <person name="Kumagai Y."/>
            <person name="Yoshizawa S."/>
            <person name="Kogure K."/>
        </authorList>
    </citation>
    <scope>NUCLEOTIDE SEQUENCE [LARGE SCALE GENOMIC DNA]</scope>
    <source>
        <strain evidence="3">SG-18</strain>
    </source>
</reference>
<evidence type="ECO:0000256" key="1">
    <source>
        <dbReference type="ARBA" id="ARBA00006484"/>
    </source>
</evidence>
<organism evidence="2 3">
    <name type="scientific">Aureicoccus marinus</name>
    <dbReference type="NCBI Taxonomy" id="754435"/>
    <lineage>
        <taxon>Bacteria</taxon>
        <taxon>Pseudomonadati</taxon>
        <taxon>Bacteroidota</taxon>
        <taxon>Flavobacteriia</taxon>
        <taxon>Flavobacteriales</taxon>
        <taxon>Flavobacteriaceae</taxon>
        <taxon>Aureicoccus</taxon>
    </lineage>
</organism>
<dbReference type="PANTHER" id="PTHR42879">
    <property type="entry name" value="3-OXOACYL-(ACYL-CARRIER-PROTEIN) REDUCTASE"/>
    <property type="match status" value="1"/>
</dbReference>
<dbReference type="SUPFAM" id="SSF51735">
    <property type="entry name" value="NAD(P)-binding Rossmann-fold domains"/>
    <property type="match status" value="1"/>
</dbReference>
<dbReference type="PANTHER" id="PTHR42879:SF6">
    <property type="entry name" value="NADPH-DEPENDENT REDUCTASE BACG"/>
    <property type="match status" value="1"/>
</dbReference>
<proteinExistence type="inferred from homology"/>
<evidence type="ECO:0000313" key="3">
    <source>
        <dbReference type="Proteomes" id="UP000239366"/>
    </source>
</evidence>
<dbReference type="PRINTS" id="PR00081">
    <property type="entry name" value="GDHRDH"/>
</dbReference>
<dbReference type="Proteomes" id="UP000239366">
    <property type="component" value="Unassembled WGS sequence"/>
</dbReference>
<dbReference type="InterPro" id="IPR050259">
    <property type="entry name" value="SDR"/>
</dbReference>
<dbReference type="EMBL" id="MQVX01000001">
    <property type="protein sequence ID" value="PQJ14400.1"/>
    <property type="molecule type" value="Genomic_DNA"/>
</dbReference>
<dbReference type="CDD" id="cd05344">
    <property type="entry name" value="BKR_like_SDR_like"/>
    <property type="match status" value="1"/>
</dbReference>
<accession>A0A2S7T3A5</accession>
<keyword evidence="3" id="KW-1185">Reference proteome</keyword>
<dbReference type="OrthoDB" id="9804774at2"/>
<name>A0A2S7T3A5_9FLAO</name>
<sequence>MHIDLRSKRALVGGSSRGIGRAIAEQLAKSGASVCVMARSEDKLKALINKLPTDQGQKHHCLAIDYHQQSDYQKKIKEYLLSNPVDILVNNTQGPPGGGALEQDLEAYQSAFDLLFKSVVFTTQEVLPHMQKQGWGRIINVASVSVQEPLNYLALSNSIRAAVVTWGKTLATDVAAQGITVNSILTGYFDTDRIAQLNAQKAKKMGVDPAEVRKAMENQVPMKRIGDPAEYGHLVAFLASDKASYLTGTKIPLDGGLLKSL</sequence>
<dbReference type="Gene3D" id="3.40.50.720">
    <property type="entry name" value="NAD(P)-binding Rossmann-like Domain"/>
    <property type="match status" value="1"/>
</dbReference>
<dbReference type="FunFam" id="3.40.50.720:FF:000084">
    <property type="entry name" value="Short-chain dehydrogenase reductase"/>
    <property type="match status" value="1"/>
</dbReference>